<dbReference type="AlphaFoldDB" id="A0AAV1BTM5"/>
<protein>
    <submittedName>
        <fullName evidence="1">Uncharacterized protein</fullName>
    </submittedName>
</protein>
<dbReference type="EMBL" id="OX458335">
    <property type="protein sequence ID" value="CAI8977101.1"/>
    <property type="molecule type" value="Genomic_DNA"/>
</dbReference>
<sequence length="38" mass="4276">MNLEKARLQLDALKKKAPDLPEFAGAEALLKRKELIGR</sequence>
<accession>A0AAV1BTM5</accession>
<evidence type="ECO:0000313" key="2">
    <source>
        <dbReference type="Proteomes" id="UP001177000"/>
    </source>
</evidence>
<evidence type="ECO:0000313" key="1">
    <source>
        <dbReference type="EMBL" id="CAI8977101.1"/>
    </source>
</evidence>
<proteinExistence type="predicted"/>
<dbReference type="Proteomes" id="UP001177000">
    <property type="component" value="Chromosome"/>
</dbReference>
<gene>
    <name evidence="1" type="ORF">DAPPPG215_25560</name>
</gene>
<reference evidence="1" key="1">
    <citation type="submission" date="2023-03" db="EMBL/GenBank/DDBJ databases">
        <authorList>
            <person name="Pothier F. J."/>
        </authorList>
    </citation>
    <scope>NUCLEOTIDE SEQUENCE</scope>
    <source>
        <strain evidence="1">DAPP-PG 215</strain>
    </source>
</reference>
<organism evidence="1 2">
    <name type="scientific">Pseudomonas syringae pv. tomato</name>
    <dbReference type="NCBI Taxonomy" id="323"/>
    <lineage>
        <taxon>Bacteria</taxon>
        <taxon>Pseudomonadati</taxon>
        <taxon>Pseudomonadota</taxon>
        <taxon>Gammaproteobacteria</taxon>
        <taxon>Pseudomonadales</taxon>
        <taxon>Pseudomonadaceae</taxon>
        <taxon>Pseudomonas</taxon>
    </lineage>
</organism>
<name>A0AAV1BTM5_PSEUB</name>